<proteinExistence type="predicted"/>
<keyword evidence="1" id="KW-0378">Hydrolase</keyword>
<name>A0A7G8ZZ26_9CAUD</name>
<accession>A0A7G8ZZ26</accession>
<dbReference type="GO" id="GO:0004519">
    <property type="term" value="F:endonuclease activity"/>
    <property type="evidence" value="ECO:0007669"/>
    <property type="project" value="UniProtKB-KW"/>
</dbReference>
<sequence>MRKVYSMEQRNSIINNWGQANNVLLNANFKGNKEPIYYIWKTGEFAGLTGKTTFDSIVAGTVPSLNGLTEESKQEYVRQRFAKYGLDMIGTYTNRDTPVAVVITKGRYKGYRGEVRLNAITQKDYRGKVNEMSIDILTEDEKKRYFREYAESRGYKIIDYPEKLAVRGKCTLLSPQGNEWETVWYHFAYQGNCNCPLDVKRSIGERMVRSLLKENGINFEEQKKIVTDGRTLFFDFYLPDDNTYIEYNGKQHYEDTGGYYKGKLQDLQERDQLKEKWCNQVGANLVVIPYTVNSINEVANVLSEIVPIKKRLVSVVYSDSIPNEDIIDYYKTHTGKETCRKYDLTQRRLSLLCNRVGFSKRKYLTSAKVK</sequence>
<dbReference type="Gene3D" id="3.40.960.10">
    <property type="entry name" value="VSR Endonuclease"/>
    <property type="match status" value="1"/>
</dbReference>
<keyword evidence="1" id="KW-0540">Nuclease</keyword>
<protein>
    <submittedName>
        <fullName evidence="1">VSR endonuclease</fullName>
    </submittedName>
</protein>
<organism evidence="1 2">
    <name type="scientific">Enterococcus phage iF6</name>
    <dbReference type="NCBI Taxonomy" id="2765371"/>
    <lineage>
        <taxon>Viruses</taxon>
        <taxon>Duplodnaviria</taxon>
        <taxon>Heunggongvirae</taxon>
        <taxon>Uroviricota</taxon>
        <taxon>Caudoviricetes</taxon>
        <taxon>Herelleviridae</taxon>
        <taxon>Brockvirinae</taxon>
        <taxon>Schiekvirus</taxon>
        <taxon>Schiekvirus if6</taxon>
    </lineage>
</organism>
<keyword evidence="2" id="KW-1185">Reference proteome</keyword>
<dbReference type="Proteomes" id="UP000516045">
    <property type="component" value="Segment"/>
</dbReference>
<evidence type="ECO:0000313" key="2">
    <source>
        <dbReference type="Proteomes" id="UP000516045"/>
    </source>
</evidence>
<gene>
    <name evidence="1" type="ORF">iF6_98</name>
</gene>
<keyword evidence="1" id="KW-0255">Endonuclease</keyword>
<dbReference type="EMBL" id="MT909815">
    <property type="protein sequence ID" value="QNL29457.1"/>
    <property type="molecule type" value="Genomic_DNA"/>
</dbReference>
<evidence type="ECO:0000313" key="1">
    <source>
        <dbReference type="EMBL" id="QNL29457.1"/>
    </source>
</evidence>
<reference evidence="1 2" key="1">
    <citation type="submission" date="2020-08" db="EMBL/GenBank/DDBJ databases">
        <authorList>
            <person name="Shadrin A.M."/>
            <person name="Buzikov R.M."/>
            <person name="Piligrimova E.G."/>
            <person name="Kazantseva O.A."/>
        </authorList>
    </citation>
    <scope>NUCLEOTIDE SEQUENCE [LARGE SCALE GENOMIC DNA]</scope>
</reference>